<name>A0A4Y2F9W5_ARAVE</name>
<keyword evidence="3" id="KW-1185">Reference proteome</keyword>
<comment type="caution">
    <text evidence="2">The sequence shown here is derived from an EMBL/GenBank/DDBJ whole genome shotgun (WGS) entry which is preliminary data.</text>
</comment>
<dbReference type="EMBL" id="BGPR01000850">
    <property type="protein sequence ID" value="GBM37797.1"/>
    <property type="molecule type" value="Genomic_DNA"/>
</dbReference>
<reference evidence="2 3" key="1">
    <citation type="journal article" date="2019" name="Sci. Rep.">
        <title>Orb-weaving spider Araneus ventricosus genome elucidates the spidroin gene catalogue.</title>
        <authorList>
            <person name="Kono N."/>
            <person name="Nakamura H."/>
            <person name="Ohtoshi R."/>
            <person name="Moran D.A.P."/>
            <person name="Shinohara A."/>
            <person name="Yoshida Y."/>
            <person name="Fujiwara M."/>
            <person name="Mori M."/>
            <person name="Tomita M."/>
            <person name="Arakawa K."/>
        </authorList>
    </citation>
    <scope>NUCLEOTIDE SEQUENCE [LARGE SCALE GENOMIC DNA]</scope>
</reference>
<feature type="compositionally biased region" description="Basic and acidic residues" evidence="1">
    <location>
        <begin position="40"/>
        <end position="58"/>
    </location>
</feature>
<gene>
    <name evidence="2" type="ORF">AVEN_25900_1</name>
</gene>
<accession>A0A4Y2F9W5</accession>
<organism evidence="2 3">
    <name type="scientific">Araneus ventricosus</name>
    <name type="common">Orbweaver spider</name>
    <name type="synonym">Epeira ventricosa</name>
    <dbReference type="NCBI Taxonomy" id="182803"/>
    <lineage>
        <taxon>Eukaryota</taxon>
        <taxon>Metazoa</taxon>
        <taxon>Ecdysozoa</taxon>
        <taxon>Arthropoda</taxon>
        <taxon>Chelicerata</taxon>
        <taxon>Arachnida</taxon>
        <taxon>Araneae</taxon>
        <taxon>Araneomorphae</taxon>
        <taxon>Entelegynae</taxon>
        <taxon>Araneoidea</taxon>
        <taxon>Araneidae</taxon>
        <taxon>Araneus</taxon>
    </lineage>
</organism>
<dbReference type="AlphaFoldDB" id="A0A4Y2F9W5"/>
<evidence type="ECO:0000313" key="3">
    <source>
        <dbReference type="Proteomes" id="UP000499080"/>
    </source>
</evidence>
<proteinExistence type="predicted"/>
<feature type="region of interest" description="Disordered" evidence="1">
    <location>
        <begin position="34"/>
        <end position="60"/>
    </location>
</feature>
<sequence>MHKCEGCERNKKIREYEMRPCGMYGLWYRRGSRKTFPSRKSRDSVRSRAPEFPAERQTKRGKCSLRLMQDTGDVVAWIGSAGADRMKGDGVVT</sequence>
<protein>
    <submittedName>
        <fullName evidence="2">Uncharacterized protein</fullName>
    </submittedName>
</protein>
<evidence type="ECO:0000256" key="1">
    <source>
        <dbReference type="SAM" id="MobiDB-lite"/>
    </source>
</evidence>
<evidence type="ECO:0000313" key="2">
    <source>
        <dbReference type="EMBL" id="GBM37797.1"/>
    </source>
</evidence>
<dbReference type="Proteomes" id="UP000499080">
    <property type="component" value="Unassembled WGS sequence"/>
</dbReference>